<dbReference type="InterPro" id="IPR008921">
    <property type="entry name" value="DNA_pol3_clamp-load_cplx_C"/>
</dbReference>
<evidence type="ECO:0000256" key="7">
    <source>
        <dbReference type="ARBA" id="ARBA00034754"/>
    </source>
</evidence>
<dbReference type="EMBL" id="CP060490">
    <property type="protein sequence ID" value="QNL45634.1"/>
    <property type="molecule type" value="Genomic_DNA"/>
</dbReference>
<dbReference type="EC" id="2.7.7.7" evidence="1"/>
<dbReference type="GO" id="GO:0003677">
    <property type="term" value="F:DNA binding"/>
    <property type="evidence" value="ECO:0007669"/>
    <property type="project" value="InterPro"/>
</dbReference>
<sequence>MAVKKNDSYQKLKNDLSAGTLGQVYVFHGEETYLREYYLGEVKKKLVPAGFEEFNYHRLDGKALSIQALAEAVEALPMLSERTLVVVTDCDLFKLGEEQRGKLIELLSDFPPYCCLVFVYDLIFYKPNKVMKKLLKAMEEHVQVVEFPAQGTGDLLNWIGRRFKALGKEIDKQAAEHLIFTCGGLMTGLVPEIEKIGAYARGKQVTIADINAVADPVLDARVFDMTNAITANQYDRAAVILGDLLKEQEEPILILAAIGKEIRKIYTARIALDNGKDKYWLMELWGMRSDYPAKLLMNVAGKTTAAWCDDAVKMCQKLDRRMKSEKGIDSEGELKLLLTRLGTKRA</sequence>
<evidence type="ECO:0000256" key="2">
    <source>
        <dbReference type="ARBA" id="ARBA00017703"/>
    </source>
</evidence>
<dbReference type="NCBIfam" id="TIGR01128">
    <property type="entry name" value="holA"/>
    <property type="match status" value="1"/>
</dbReference>
<keyword evidence="12" id="KW-1185">Reference proteome</keyword>
<gene>
    <name evidence="11" type="primary">holA</name>
    <name evidence="11" type="ORF">H8790_06440</name>
</gene>
<organism evidence="11 12">
    <name type="scientific">Oscillibacter hominis</name>
    <dbReference type="NCBI Taxonomy" id="2763056"/>
    <lineage>
        <taxon>Bacteria</taxon>
        <taxon>Bacillati</taxon>
        <taxon>Bacillota</taxon>
        <taxon>Clostridia</taxon>
        <taxon>Eubacteriales</taxon>
        <taxon>Oscillospiraceae</taxon>
        <taxon>Oscillibacter</taxon>
    </lineage>
</organism>
<dbReference type="PANTHER" id="PTHR34388">
    <property type="entry name" value="DNA POLYMERASE III SUBUNIT DELTA"/>
    <property type="match status" value="1"/>
</dbReference>
<evidence type="ECO:0000256" key="5">
    <source>
        <dbReference type="ARBA" id="ARBA00022705"/>
    </source>
</evidence>
<dbReference type="GO" id="GO:0006261">
    <property type="term" value="P:DNA-templated DNA replication"/>
    <property type="evidence" value="ECO:0007669"/>
    <property type="project" value="TreeGrafter"/>
</dbReference>
<keyword evidence="3 11" id="KW-0808">Transferase</keyword>
<comment type="catalytic activity">
    <reaction evidence="8">
        <text>DNA(n) + a 2'-deoxyribonucleoside 5'-triphosphate = DNA(n+1) + diphosphate</text>
        <dbReference type="Rhea" id="RHEA:22508"/>
        <dbReference type="Rhea" id="RHEA-COMP:17339"/>
        <dbReference type="Rhea" id="RHEA-COMP:17340"/>
        <dbReference type="ChEBI" id="CHEBI:33019"/>
        <dbReference type="ChEBI" id="CHEBI:61560"/>
        <dbReference type="ChEBI" id="CHEBI:173112"/>
        <dbReference type="EC" id="2.7.7.7"/>
    </reaction>
</comment>
<evidence type="ECO:0000313" key="12">
    <source>
        <dbReference type="Proteomes" id="UP000515960"/>
    </source>
</evidence>
<dbReference type="InterPro" id="IPR005790">
    <property type="entry name" value="DNA_polIII_delta"/>
</dbReference>
<dbReference type="Pfam" id="PF06144">
    <property type="entry name" value="DNA_pol3_delta"/>
    <property type="match status" value="1"/>
</dbReference>
<evidence type="ECO:0000256" key="1">
    <source>
        <dbReference type="ARBA" id="ARBA00012417"/>
    </source>
</evidence>
<proteinExistence type="inferred from homology"/>
<evidence type="ECO:0000259" key="10">
    <source>
        <dbReference type="Pfam" id="PF21694"/>
    </source>
</evidence>
<dbReference type="Gene3D" id="1.20.272.10">
    <property type="match status" value="1"/>
</dbReference>
<comment type="similarity">
    <text evidence="7">Belongs to the DNA polymerase HolA subunit family.</text>
</comment>
<evidence type="ECO:0000259" key="9">
    <source>
        <dbReference type="Pfam" id="PF06144"/>
    </source>
</evidence>
<dbReference type="KEGG" id="ohi:H8790_06440"/>
<evidence type="ECO:0000313" key="11">
    <source>
        <dbReference type="EMBL" id="QNL45634.1"/>
    </source>
</evidence>
<dbReference type="Gene3D" id="1.10.8.60">
    <property type="match status" value="1"/>
</dbReference>
<dbReference type="Gene3D" id="3.40.50.300">
    <property type="entry name" value="P-loop containing nucleotide triphosphate hydrolases"/>
    <property type="match status" value="1"/>
</dbReference>
<evidence type="ECO:0000256" key="8">
    <source>
        <dbReference type="ARBA" id="ARBA00049244"/>
    </source>
</evidence>
<keyword evidence="5" id="KW-0235">DNA replication</keyword>
<dbReference type="Pfam" id="PF21694">
    <property type="entry name" value="DNA_pol3_delta_C"/>
    <property type="match status" value="1"/>
</dbReference>
<dbReference type="InterPro" id="IPR048466">
    <property type="entry name" value="DNA_pol3_delta-like_C"/>
</dbReference>
<dbReference type="GO" id="GO:0009360">
    <property type="term" value="C:DNA polymerase III complex"/>
    <property type="evidence" value="ECO:0007669"/>
    <property type="project" value="InterPro"/>
</dbReference>
<accession>A0A7G9B7V3</accession>
<keyword evidence="6" id="KW-0239">DNA-directed DNA polymerase</keyword>
<feature type="domain" description="DNA polymerase III delta N-terminal" evidence="9">
    <location>
        <begin position="25"/>
        <end position="146"/>
    </location>
</feature>
<evidence type="ECO:0000256" key="3">
    <source>
        <dbReference type="ARBA" id="ARBA00022679"/>
    </source>
</evidence>
<dbReference type="AlphaFoldDB" id="A0A7G9B7V3"/>
<evidence type="ECO:0000256" key="6">
    <source>
        <dbReference type="ARBA" id="ARBA00022932"/>
    </source>
</evidence>
<dbReference type="PANTHER" id="PTHR34388:SF1">
    <property type="entry name" value="DNA POLYMERASE III SUBUNIT DELTA"/>
    <property type="match status" value="1"/>
</dbReference>
<keyword evidence="4 11" id="KW-0548">Nucleotidyltransferase</keyword>
<dbReference type="SUPFAM" id="SSF52540">
    <property type="entry name" value="P-loop containing nucleoside triphosphate hydrolases"/>
    <property type="match status" value="1"/>
</dbReference>
<feature type="domain" description="DNA polymerase III delta subunit-like C-terminal" evidence="10">
    <location>
        <begin position="220"/>
        <end position="340"/>
    </location>
</feature>
<dbReference type="InterPro" id="IPR027417">
    <property type="entry name" value="P-loop_NTPase"/>
</dbReference>
<reference evidence="11 12" key="1">
    <citation type="submission" date="2020-08" db="EMBL/GenBank/DDBJ databases">
        <authorList>
            <person name="Liu C."/>
            <person name="Sun Q."/>
        </authorList>
    </citation>
    <scope>NUCLEOTIDE SEQUENCE [LARGE SCALE GENOMIC DNA]</scope>
    <source>
        <strain evidence="11 12">NSJ-62</strain>
    </source>
</reference>
<dbReference type="GO" id="GO:0003887">
    <property type="term" value="F:DNA-directed DNA polymerase activity"/>
    <property type="evidence" value="ECO:0007669"/>
    <property type="project" value="UniProtKB-KW"/>
</dbReference>
<name>A0A7G9B7V3_9FIRM</name>
<dbReference type="RefSeq" id="WP_187334062.1">
    <property type="nucleotide sequence ID" value="NZ_CP060490.1"/>
</dbReference>
<dbReference type="Proteomes" id="UP000515960">
    <property type="component" value="Chromosome"/>
</dbReference>
<evidence type="ECO:0000256" key="4">
    <source>
        <dbReference type="ARBA" id="ARBA00022695"/>
    </source>
</evidence>
<protein>
    <recommendedName>
        <fullName evidence="2">DNA polymerase III subunit delta</fullName>
        <ecNumber evidence="1">2.7.7.7</ecNumber>
    </recommendedName>
</protein>
<dbReference type="SUPFAM" id="SSF48019">
    <property type="entry name" value="post-AAA+ oligomerization domain-like"/>
    <property type="match status" value="1"/>
</dbReference>
<dbReference type="InterPro" id="IPR010372">
    <property type="entry name" value="DNA_pol3_delta_N"/>
</dbReference>